<dbReference type="Pfam" id="PF01061">
    <property type="entry name" value="ABC2_membrane"/>
    <property type="match status" value="1"/>
</dbReference>
<dbReference type="EMBL" id="VLNT01000016">
    <property type="protein sequence ID" value="TSD57998.1"/>
    <property type="molecule type" value="Genomic_DNA"/>
</dbReference>
<keyword evidence="5" id="KW-0046">Antibiotic resistance</keyword>
<keyword evidence="2 6" id="KW-0812">Transmembrane</keyword>
<evidence type="ECO:0000256" key="1">
    <source>
        <dbReference type="ARBA" id="ARBA00004141"/>
    </source>
</evidence>
<comment type="caution">
    <text evidence="9">The sequence shown here is derived from an EMBL/GenBank/DDBJ whole genome shotgun (WGS) entry which is preliminary data.</text>
</comment>
<dbReference type="PANTHER" id="PTHR43229:SF2">
    <property type="entry name" value="NODULATION PROTEIN J"/>
    <property type="match status" value="1"/>
</dbReference>
<reference evidence="9 10" key="1">
    <citation type="submission" date="2019-07" db="EMBL/GenBank/DDBJ databases">
        <authorList>
            <person name="Zhao L.H."/>
        </authorList>
    </citation>
    <scope>NUCLEOTIDE SEQUENCE [LARGE SCALE GENOMIC DNA]</scope>
    <source>
        <strain evidence="9 10">Co35</strain>
    </source>
</reference>
<keyword evidence="4 6" id="KW-0472">Membrane</keyword>
<evidence type="ECO:0000313" key="9">
    <source>
        <dbReference type="EMBL" id="TSD57998.1"/>
    </source>
</evidence>
<dbReference type="InterPro" id="IPR051784">
    <property type="entry name" value="Nod_factor_ABC_transporter"/>
</dbReference>
<evidence type="ECO:0000256" key="4">
    <source>
        <dbReference type="ARBA" id="ARBA00023136"/>
    </source>
</evidence>
<evidence type="ECO:0000256" key="3">
    <source>
        <dbReference type="ARBA" id="ARBA00022989"/>
    </source>
</evidence>
<sequence length="274" mass="29413">MTTTDTPMPSLATPLPQRSPVGTFAHDTGAVFTREILLLLRDPFSLIFSLLQPLMFLAFFGPLLDGLIGGSGIDGSSALQWFLPGILVMIAVFGTGMVGSNLLYELMTGAYERILATPIGRASILVGRALKEFAPLVVQALVITLVAIPFGLTFYPGHVLVGLVILGIFGIGLGSLSYTLGLLSKDREWLFWGVQQSVIFPLLLLGGMMLPLDTGPTWMQIVSKANPLTYIVDAERMLFTGTLWHADVLQGLLAAIATCAVGLVIGVRKVRRTI</sequence>
<dbReference type="PIRSF" id="PIRSF006648">
    <property type="entry name" value="DrrB"/>
    <property type="match status" value="1"/>
</dbReference>
<dbReference type="InterPro" id="IPR013525">
    <property type="entry name" value="ABC2_TM"/>
</dbReference>
<feature type="region of interest" description="Disordered" evidence="7">
    <location>
        <begin position="1"/>
        <end position="20"/>
    </location>
</feature>
<feature type="transmembrane region" description="Helical" evidence="6">
    <location>
        <begin position="190"/>
        <end position="210"/>
    </location>
</feature>
<dbReference type="Proteomes" id="UP000316988">
    <property type="component" value="Unassembled WGS sequence"/>
</dbReference>
<dbReference type="GO" id="GO:0046677">
    <property type="term" value="P:response to antibiotic"/>
    <property type="evidence" value="ECO:0007669"/>
    <property type="project" value="UniProtKB-KW"/>
</dbReference>
<accession>A0A554RV78</accession>
<comment type="similarity">
    <text evidence="6">Belongs to the ABC-2 integral membrane protein family.</text>
</comment>
<evidence type="ECO:0000313" key="10">
    <source>
        <dbReference type="Proteomes" id="UP000316988"/>
    </source>
</evidence>
<comment type="subcellular location">
    <subcellularLocation>
        <location evidence="6">Cell membrane</location>
        <topology evidence="6">Multi-pass membrane protein</topology>
    </subcellularLocation>
    <subcellularLocation>
        <location evidence="1">Membrane</location>
        <topology evidence="1">Multi-pass membrane protein</topology>
    </subcellularLocation>
</comment>
<dbReference type="GO" id="GO:0043190">
    <property type="term" value="C:ATP-binding cassette (ABC) transporter complex"/>
    <property type="evidence" value="ECO:0007669"/>
    <property type="project" value="InterPro"/>
</dbReference>
<keyword evidence="6" id="KW-1003">Cell membrane</keyword>
<dbReference type="GO" id="GO:0140359">
    <property type="term" value="F:ABC-type transporter activity"/>
    <property type="evidence" value="ECO:0007669"/>
    <property type="project" value="InterPro"/>
</dbReference>
<feature type="transmembrane region" description="Helical" evidence="6">
    <location>
        <begin position="161"/>
        <end position="183"/>
    </location>
</feature>
<gene>
    <name evidence="9" type="ORF">FNM00_15200</name>
</gene>
<dbReference type="AlphaFoldDB" id="A0A554RV78"/>
<feature type="transmembrane region" description="Helical" evidence="6">
    <location>
        <begin position="248"/>
        <end position="267"/>
    </location>
</feature>
<keyword evidence="6" id="KW-0813">Transport</keyword>
<dbReference type="PANTHER" id="PTHR43229">
    <property type="entry name" value="NODULATION PROTEIN J"/>
    <property type="match status" value="1"/>
</dbReference>
<keyword evidence="10" id="KW-1185">Reference proteome</keyword>
<proteinExistence type="inferred from homology"/>
<dbReference type="InterPro" id="IPR047817">
    <property type="entry name" value="ABC2_TM_bact-type"/>
</dbReference>
<feature type="transmembrane region" description="Helical" evidence="6">
    <location>
        <begin position="81"/>
        <end position="104"/>
    </location>
</feature>
<evidence type="ECO:0000256" key="2">
    <source>
        <dbReference type="ARBA" id="ARBA00022692"/>
    </source>
</evidence>
<feature type="domain" description="ABC transmembrane type-2" evidence="8">
    <location>
        <begin position="44"/>
        <end position="273"/>
    </location>
</feature>
<dbReference type="RefSeq" id="WP_143914401.1">
    <property type="nucleotide sequence ID" value="NZ_VLNT01000016.1"/>
</dbReference>
<keyword evidence="3 6" id="KW-1133">Transmembrane helix</keyword>
<protein>
    <recommendedName>
        <fullName evidence="6">Transport permease protein</fullName>
    </recommendedName>
</protein>
<dbReference type="InterPro" id="IPR000412">
    <property type="entry name" value="ABC_2_transport"/>
</dbReference>
<dbReference type="OrthoDB" id="9255971at2"/>
<evidence type="ECO:0000256" key="7">
    <source>
        <dbReference type="SAM" id="MobiDB-lite"/>
    </source>
</evidence>
<evidence type="ECO:0000256" key="5">
    <source>
        <dbReference type="ARBA" id="ARBA00023251"/>
    </source>
</evidence>
<evidence type="ECO:0000259" key="8">
    <source>
        <dbReference type="PROSITE" id="PS51012"/>
    </source>
</evidence>
<feature type="transmembrane region" description="Helical" evidence="6">
    <location>
        <begin position="133"/>
        <end position="155"/>
    </location>
</feature>
<organism evidence="9 10">
    <name type="scientific">Aeromicrobium piscarium</name>
    <dbReference type="NCBI Taxonomy" id="2590901"/>
    <lineage>
        <taxon>Bacteria</taxon>
        <taxon>Bacillati</taxon>
        <taxon>Actinomycetota</taxon>
        <taxon>Actinomycetes</taxon>
        <taxon>Propionibacteriales</taxon>
        <taxon>Nocardioidaceae</taxon>
        <taxon>Aeromicrobium</taxon>
    </lineage>
</organism>
<evidence type="ECO:0000256" key="6">
    <source>
        <dbReference type="RuleBase" id="RU361157"/>
    </source>
</evidence>
<dbReference type="PROSITE" id="PS51012">
    <property type="entry name" value="ABC_TM2"/>
    <property type="match status" value="1"/>
</dbReference>
<feature type="transmembrane region" description="Helical" evidence="6">
    <location>
        <begin position="44"/>
        <end position="61"/>
    </location>
</feature>
<name>A0A554RV78_9ACTN</name>